<sequence length="333" mass="38414">MNKEEIEQLLKRYRNGETLSESEMRWMHSFYLYKAKRSKHIVDDLTLQENLSIVESAIKSRTARSNKFRRIYQITAAAASLLAILSFGYYLAIGGFRQESELTLANGQMRQIVLEDGTKIMLNASSKLIYPKSFADAENREVTLIGEAFFDVAKNLEKPFLIHTPRMEIRVLGTAFNVRDYKEDKDAETSLVRGKVEIWKSDSEDKKFVLSPKQKFVLHEETHPQNDQNSFAKKKVHVAVNIQPFHISEQDGNAVETEWMVKRVTIKDETLSQIALRLERMYGVKITIHNKQAAGQTYSATFDDEKIDDVLKALQMVTPFKYQRNDNGHIEIN</sequence>
<feature type="domain" description="Protein FecR C-terminal" evidence="3">
    <location>
        <begin position="266"/>
        <end position="327"/>
    </location>
</feature>
<comment type="caution">
    <text evidence="4">The sequence shown here is derived from an EMBL/GenBank/DDBJ whole genome shotgun (WGS) entry which is preliminary data.</text>
</comment>
<gene>
    <name evidence="4" type="ORF">ACFSQ3_04740</name>
</gene>
<dbReference type="RefSeq" id="WP_380867999.1">
    <property type="nucleotide sequence ID" value="NZ_JBHUMA010000004.1"/>
</dbReference>
<keyword evidence="1" id="KW-0812">Transmembrane</keyword>
<feature type="transmembrane region" description="Helical" evidence="1">
    <location>
        <begin position="71"/>
        <end position="92"/>
    </location>
</feature>
<dbReference type="Pfam" id="PF16344">
    <property type="entry name" value="FecR_C"/>
    <property type="match status" value="1"/>
</dbReference>
<evidence type="ECO:0000313" key="4">
    <source>
        <dbReference type="EMBL" id="MFD2598251.1"/>
    </source>
</evidence>
<protein>
    <submittedName>
        <fullName evidence="4">FecR family protein</fullName>
    </submittedName>
</protein>
<dbReference type="InterPro" id="IPR006860">
    <property type="entry name" value="FecR"/>
</dbReference>
<accession>A0ABW5NGH3</accession>
<dbReference type="PIRSF" id="PIRSF018266">
    <property type="entry name" value="FecR"/>
    <property type="match status" value="1"/>
</dbReference>
<keyword evidence="1" id="KW-1133">Transmembrane helix</keyword>
<keyword evidence="5" id="KW-1185">Reference proteome</keyword>
<dbReference type="EMBL" id="JBHUMA010000004">
    <property type="protein sequence ID" value="MFD2598251.1"/>
    <property type="molecule type" value="Genomic_DNA"/>
</dbReference>
<reference evidence="5" key="1">
    <citation type="journal article" date="2019" name="Int. J. Syst. Evol. Microbiol.">
        <title>The Global Catalogue of Microorganisms (GCM) 10K type strain sequencing project: providing services to taxonomists for standard genome sequencing and annotation.</title>
        <authorList>
            <consortium name="The Broad Institute Genomics Platform"/>
            <consortium name="The Broad Institute Genome Sequencing Center for Infectious Disease"/>
            <person name="Wu L."/>
            <person name="Ma J."/>
        </authorList>
    </citation>
    <scope>NUCLEOTIDE SEQUENCE [LARGE SCALE GENOMIC DNA]</scope>
    <source>
        <strain evidence="5">KCTC 42248</strain>
    </source>
</reference>
<keyword evidence="1" id="KW-0472">Membrane</keyword>
<organism evidence="4 5">
    <name type="scientific">Sphingobacterium corticis</name>
    <dbReference type="NCBI Taxonomy" id="1812823"/>
    <lineage>
        <taxon>Bacteria</taxon>
        <taxon>Pseudomonadati</taxon>
        <taxon>Bacteroidota</taxon>
        <taxon>Sphingobacteriia</taxon>
        <taxon>Sphingobacteriales</taxon>
        <taxon>Sphingobacteriaceae</taxon>
        <taxon>Sphingobacterium</taxon>
    </lineage>
</organism>
<evidence type="ECO:0000256" key="1">
    <source>
        <dbReference type="SAM" id="Phobius"/>
    </source>
</evidence>
<dbReference type="Pfam" id="PF04773">
    <property type="entry name" value="FecR"/>
    <property type="match status" value="1"/>
</dbReference>
<name>A0ABW5NGH3_9SPHI</name>
<dbReference type="Gene3D" id="2.60.120.1440">
    <property type="match status" value="1"/>
</dbReference>
<proteinExistence type="predicted"/>
<dbReference type="Proteomes" id="UP001597393">
    <property type="component" value="Unassembled WGS sequence"/>
</dbReference>
<evidence type="ECO:0000259" key="2">
    <source>
        <dbReference type="Pfam" id="PF04773"/>
    </source>
</evidence>
<evidence type="ECO:0000259" key="3">
    <source>
        <dbReference type="Pfam" id="PF16344"/>
    </source>
</evidence>
<dbReference type="InterPro" id="IPR012373">
    <property type="entry name" value="Ferrdict_sens_TM"/>
</dbReference>
<dbReference type="PANTHER" id="PTHR30273:SF2">
    <property type="entry name" value="PROTEIN FECR"/>
    <property type="match status" value="1"/>
</dbReference>
<dbReference type="Gene3D" id="3.55.50.30">
    <property type="match status" value="1"/>
</dbReference>
<dbReference type="PANTHER" id="PTHR30273">
    <property type="entry name" value="PERIPLASMIC SIGNAL SENSOR AND SIGMA FACTOR ACTIVATOR FECR-RELATED"/>
    <property type="match status" value="1"/>
</dbReference>
<dbReference type="InterPro" id="IPR032508">
    <property type="entry name" value="FecR_C"/>
</dbReference>
<evidence type="ECO:0000313" key="5">
    <source>
        <dbReference type="Proteomes" id="UP001597393"/>
    </source>
</evidence>
<feature type="domain" description="FecR protein" evidence="2">
    <location>
        <begin position="105"/>
        <end position="197"/>
    </location>
</feature>